<comment type="caution">
    <text evidence="4">The sequence shown here is derived from an EMBL/GenBank/DDBJ whole genome shotgun (WGS) entry which is preliminary data.</text>
</comment>
<keyword evidence="2" id="KW-1133">Transmembrane helix</keyword>
<reference evidence="4" key="1">
    <citation type="submission" date="2024-05" db="EMBL/GenBank/DDBJ databases">
        <title>30 novel species of actinomycetes from the DSMZ collection.</title>
        <authorList>
            <person name="Nouioui I."/>
        </authorList>
    </citation>
    <scope>NUCLEOTIDE SEQUENCE</scope>
    <source>
        <strain evidence="4">DSM 40473</strain>
    </source>
</reference>
<evidence type="ECO:0000256" key="2">
    <source>
        <dbReference type="SAM" id="Phobius"/>
    </source>
</evidence>
<organism evidence="4 5">
    <name type="scientific">Streptomyces hesseae</name>
    <dbReference type="NCBI Taxonomy" id="3075519"/>
    <lineage>
        <taxon>Bacteria</taxon>
        <taxon>Bacillati</taxon>
        <taxon>Actinomycetota</taxon>
        <taxon>Actinomycetes</taxon>
        <taxon>Kitasatosporales</taxon>
        <taxon>Streptomycetaceae</taxon>
        <taxon>Streptomyces</taxon>
    </lineage>
</organism>
<feature type="chain" id="PRO_5047454767" description="LPXTG cell wall anchor domain-containing protein" evidence="3">
    <location>
        <begin position="30"/>
        <end position="232"/>
    </location>
</feature>
<keyword evidence="3" id="KW-0732">Signal</keyword>
<dbReference type="RefSeq" id="WP_311612677.1">
    <property type="nucleotide sequence ID" value="NZ_JAVRFI010000012.1"/>
</dbReference>
<accession>A0ABU2SRR0</accession>
<dbReference type="EMBL" id="JAVRFI010000012">
    <property type="protein sequence ID" value="MDT0451336.1"/>
    <property type="molecule type" value="Genomic_DNA"/>
</dbReference>
<name>A0ABU2SRR0_9ACTN</name>
<feature type="transmembrane region" description="Helical" evidence="2">
    <location>
        <begin position="185"/>
        <end position="208"/>
    </location>
</feature>
<evidence type="ECO:0000256" key="1">
    <source>
        <dbReference type="SAM" id="MobiDB-lite"/>
    </source>
</evidence>
<feature type="compositionally biased region" description="Acidic residues" evidence="1">
    <location>
        <begin position="222"/>
        <end position="232"/>
    </location>
</feature>
<gene>
    <name evidence="4" type="ORF">RM609_19915</name>
</gene>
<keyword evidence="2" id="KW-0472">Membrane</keyword>
<dbReference type="Proteomes" id="UP001180531">
    <property type="component" value="Unassembled WGS sequence"/>
</dbReference>
<feature type="region of interest" description="Disordered" evidence="1">
    <location>
        <begin position="26"/>
        <end position="55"/>
    </location>
</feature>
<evidence type="ECO:0000313" key="5">
    <source>
        <dbReference type="Proteomes" id="UP001180531"/>
    </source>
</evidence>
<keyword evidence="5" id="KW-1185">Reference proteome</keyword>
<sequence>MKRARTALASLTPLAAAALVLTAAAPGSALPPDSPDSANSSDSESSIAAAGPTQRGREVVFTVTTGQTTLDAHEGYLTVESPAFVKKLTLKEKRFREGKNGRLYTRVAGMVPCDLAPGTYPVDLKDGGEEEPAESVELTVVPEMDPGNREFCDGPRGYDEIVDRTSETAPDEDDEGTEGVSLGELAAVIAGTATLAAVLASTATYLLTRKRNEKRNRRDEGGQEPEPEDAAR</sequence>
<proteinExistence type="predicted"/>
<evidence type="ECO:0008006" key="6">
    <source>
        <dbReference type="Google" id="ProtNLM"/>
    </source>
</evidence>
<protein>
    <recommendedName>
        <fullName evidence="6">LPXTG cell wall anchor domain-containing protein</fullName>
    </recommendedName>
</protein>
<evidence type="ECO:0000313" key="4">
    <source>
        <dbReference type="EMBL" id="MDT0451336.1"/>
    </source>
</evidence>
<feature type="signal peptide" evidence="3">
    <location>
        <begin position="1"/>
        <end position="29"/>
    </location>
</feature>
<feature type="compositionally biased region" description="Low complexity" evidence="1">
    <location>
        <begin position="26"/>
        <end position="50"/>
    </location>
</feature>
<feature type="region of interest" description="Disordered" evidence="1">
    <location>
        <begin position="208"/>
        <end position="232"/>
    </location>
</feature>
<keyword evidence="2" id="KW-0812">Transmembrane</keyword>
<evidence type="ECO:0000256" key="3">
    <source>
        <dbReference type="SAM" id="SignalP"/>
    </source>
</evidence>